<evidence type="ECO:0000313" key="1">
    <source>
        <dbReference type="EMBL" id="CAF0880263.1"/>
    </source>
</evidence>
<proteinExistence type="predicted"/>
<dbReference type="Proteomes" id="UP000663879">
    <property type="component" value="Unassembled WGS sequence"/>
</dbReference>
<comment type="caution">
    <text evidence="1">The sequence shown here is derived from an EMBL/GenBank/DDBJ whole genome shotgun (WGS) entry which is preliminary data.</text>
</comment>
<accession>A0A813Y7B6</accession>
<dbReference type="AlphaFoldDB" id="A0A813Y7B6"/>
<gene>
    <name evidence="1" type="ORF">OXX778_LOCUS10377</name>
</gene>
<sequence length="133" mass="15433">MFFLPTRCTTTSLQLALNINSVHDSIRKAKLEFFLNLTKNAFTKEIIRVSINLNIDRDLTSEIIDIMTTEDDSIINSQLNIMDKVKATLYVIRVREKDKMKQNEEARQIKDILPSNDRVVIKTRLFNSLKFGV</sequence>
<reference evidence="1" key="1">
    <citation type="submission" date="2021-02" db="EMBL/GenBank/DDBJ databases">
        <authorList>
            <person name="Nowell W R."/>
        </authorList>
    </citation>
    <scope>NUCLEOTIDE SEQUENCE</scope>
    <source>
        <strain evidence="1">Ploen Becks lab</strain>
    </source>
</reference>
<organism evidence="1 2">
    <name type="scientific">Brachionus calyciflorus</name>
    <dbReference type="NCBI Taxonomy" id="104777"/>
    <lineage>
        <taxon>Eukaryota</taxon>
        <taxon>Metazoa</taxon>
        <taxon>Spiralia</taxon>
        <taxon>Gnathifera</taxon>
        <taxon>Rotifera</taxon>
        <taxon>Eurotatoria</taxon>
        <taxon>Monogononta</taxon>
        <taxon>Pseudotrocha</taxon>
        <taxon>Ploima</taxon>
        <taxon>Brachionidae</taxon>
        <taxon>Brachionus</taxon>
    </lineage>
</organism>
<evidence type="ECO:0000313" key="2">
    <source>
        <dbReference type="Proteomes" id="UP000663879"/>
    </source>
</evidence>
<dbReference type="OrthoDB" id="10198516at2759"/>
<dbReference type="EMBL" id="CAJNOC010001638">
    <property type="protein sequence ID" value="CAF0880263.1"/>
    <property type="molecule type" value="Genomic_DNA"/>
</dbReference>
<keyword evidence="2" id="KW-1185">Reference proteome</keyword>
<name>A0A813Y7B6_9BILA</name>
<protein>
    <submittedName>
        <fullName evidence="1">Uncharacterized protein</fullName>
    </submittedName>
</protein>